<dbReference type="PROSITE" id="PS50943">
    <property type="entry name" value="HTH_CROC1"/>
    <property type="match status" value="1"/>
</dbReference>
<dbReference type="GO" id="GO:0003677">
    <property type="term" value="F:DNA binding"/>
    <property type="evidence" value="ECO:0007669"/>
    <property type="project" value="UniProtKB-KW"/>
</dbReference>
<sequence length="143" mass="16700">MSLGQIIRSLRKEKKITQEQLGKVLNVRKSTISQYENDINKPDTDMLKLIADYFNVSVDYLLGRTNSKDTLNNKKDMPTKAYHNLDKSGLSEEDIEKVVERQFYIVLWQKYYDGVEEDLIKRAKDFIRRFESCGVPCTLLKEG</sequence>
<comment type="caution">
    <text evidence="3">The sequence shown here is derived from an EMBL/GenBank/DDBJ whole genome shotgun (WGS) entry which is preliminary data.</text>
</comment>
<dbReference type="Pfam" id="PF01381">
    <property type="entry name" value="HTH_3"/>
    <property type="match status" value="1"/>
</dbReference>
<dbReference type="RefSeq" id="WP_151862346.1">
    <property type="nucleotide sequence ID" value="NZ_WBZC01000083.1"/>
</dbReference>
<evidence type="ECO:0000256" key="1">
    <source>
        <dbReference type="ARBA" id="ARBA00023125"/>
    </source>
</evidence>
<protein>
    <submittedName>
        <fullName evidence="3">Helix-turn-helix domain-containing protein</fullName>
    </submittedName>
</protein>
<dbReference type="PANTHER" id="PTHR46558:SF11">
    <property type="entry name" value="HTH-TYPE TRANSCRIPTIONAL REGULATOR XRE"/>
    <property type="match status" value="1"/>
</dbReference>
<dbReference type="EMBL" id="WBZC01000083">
    <property type="protein sequence ID" value="KAB3529594.1"/>
    <property type="molecule type" value="Genomic_DNA"/>
</dbReference>
<dbReference type="InterPro" id="IPR001387">
    <property type="entry name" value="Cro/C1-type_HTH"/>
</dbReference>
<name>A0A6I0EWE9_9FIRM</name>
<feature type="domain" description="HTH cro/C1-type" evidence="2">
    <location>
        <begin position="7"/>
        <end position="61"/>
    </location>
</feature>
<feature type="non-terminal residue" evidence="3">
    <location>
        <position position="143"/>
    </location>
</feature>
<evidence type="ECO:0000313" key="4">
    <source>
        <dbReference type="Proteomes" id="UP000432715"/>
    </source>
</evidence>
<dbReference type="Proteomes" id="UP000432715">
    <property type="component" value="Unassembled WGS sequence"/>
</dbReference>
<accession>A0A6I0EWE9</accession>
<dbReference type="OrthoDB" id="1766270at2"/>
<dbReference type="Gene3D" id="1.10.260.40">
    <property type="entry name" value="lambda repressor-like DNA-binding domains"/>
    <property type="match status" value="1"/>
</dbReference>
<organism evidence="3 4">
    <name type="scientific">Alkaliphilus pronyensis</name>
    <dbReference type="NCBI Taxonomy" id="1482732"/>
    <lineage>
        <taxon>Bacteria</taxon>
        <taxon>Bacillati</taxon>
        <taxon>Bacillota</taxon>
        <taxon>Clostridia</taxon>
        <taxon>Peptostreptococcales</taxon>
        <taxon>Natronincolaceae</taxon>
        <taxon>Alkaliphilus</taxon>
    </lineage>
</organism>
<reference evidence="3 4" key="1">
    <citation type="submission" date="2019-10" db="EMBL/GenBank/DDBJ databases">
        <title>Alkaliphilus serpentinus sp. nov. and Alkaliphilus pronyensis sp. nov., two novel anaerobic alkaliphilic species isolated from the serpentinized-hosted hydrothermal field of the Prony Bay (New Caledonia).</title>
        <authorList>
            <person name="Postec A."/>
        </authorList>
    </citation>
    <scope>NUCLEOTIDE SEQUENCE [LARGE SCALE GENOMIC DNA]</scope>
    <source>
        <strain evidence="3 4">LacV</strain>
    </source>
</reference>
<dbReference type="InterPro" id="IPR010982">
    <property type="entry name" value="Lambda_DNA-bd_dom_sf"/>
</dbReference>
<gene>
    <name evidence="3" type="ORF">F8154_14605</name>
</gene>
<dbReference type="CDD" id="cd00093">
    <property type="entry name" value="HTH_XRE"/>
    <property type="match status" value="1"/>
</dbReference>
<keyword evidence="4" id="KW-1185">Reference proteome</keyword>
<dbReference type="SMART" id="SM00530">
    <property type="entry name" value="HTH_XRE"/>
    <property type="match status" value="1"/>
</dbReference>
<dbReference type="SUPFAM" id="SSF47413">
    <property type="entry name" value="lambda repressor-like DNA-binding domains"/>
    <property type="match status" value="1"/>
</dbReference>
<evidence type="ECO:0000259" key="2">
    <source>
        <dbReference type="PROSITE" id="PS50943"/>
    </source>
</evidence>
<dbReference type="PANTHER" id="PTHR46558">
    <property type="entry name" value="TRACRIPTIONAL REGULATORY PROTEIN-RELATED-RELATED"/>
    <property type="match status" value="1"/>
</dbReference>
<dbReference type="AlphaFoldDB" id="A0A6I0EWE9"/>
<keyword evidence="1" id="KW-0238">DNA-binding</keyword>
<proteinExistence type="predicted"/>
<evidence type="ECO:0000313" key="3">
    <source>
        <dbReference type="EMBL" id="KAB3529594.1"/>
    </source>
</evidence>